<dbReference type="CDD" id="cd00158">
    <property type="entry name" value="RHOD"/>
    <property type="match status" value="1"/>
</dbReference>
<dbReference type="SUPFAM" id="SSF52821">
    <property type="entry name" value="Rhodanese/Cell cycle control phosphatase"/>
    <property type="match status" value="1"/>
</dbReference>
<feature type="domain" description="Rhodanese" evidence="1">
    <location>
        <begin position="23"/>
        <end position="111"/>
    </location>
</feature>
<evidence type="ECO:0000313" key="2">
    <source>
        <dbReference type="EMBL" id="GLR66503.1"/>
    </source>
</evidence>
<name>A0ABQ6A4D0_9PROT</name>
<dbReference type="PANTHER" id="PTHR44086:SF10">
    <property type="entry name" value="THIOSULFATE SULFURTRANSFERASE_RHODANESE-LIKE DOMAIN-CONTAINING PROTEIN 3"/>
    <property type="match status" value="1"/>
</dbReference>
<keyword evidence="3" id="KW-1185">Reference proteome</keyword>
<protein>
    <submittedName>
        <fullName evidence="2">Rhodanese</fullName>
    </submittedName>
</protein>
<evidence type="ECO:0000259" key="1">
    <source>
        <dbReference type="PROSITE" id="PS50206"/>
    </source>
</evidence>
<accession>A0ABQ6A4D0</accession>
<dbReference type="PROSITE" id="PS50206">
    <property type="entry name" value="RHODANESE_3"/>
    <property type="match status" value="1"/>
</dbReference>
<dbReference type="Gene3D" id="3.40.250.10">
    <property type="entry name" value="Rhodanese-like domain"/>
    <property type="match status" value="1"/>
</dbReference>
<reference evidence="3" key="1">
    <citation type="journal article" date="2019" name="Int. J. Syst. Evol. Microbiol.">
        <title>The Global Catalogue of Microorganisms (GCM) 10K type strain sequencing project: providing services to taxonomists for standard genome sequencing and annotation.</title>
        <authorList>
            <consortium name="The Broad Institute Genomics Platform"/>
            <consortium name="The Broad Institute Genome Sequencing Center for Infectious Disease"/>
            <person name="Wu L."/>
            <person name="Ma J."/>
        </authorList>
    </citation>
    <scope>NUCLEOTIDE SEQUENCE [LARGE SCALE GENOMIC DNA]</scope>
    <source>
        <strain evidence="3">NBRC 112502</strain>
    </source>
</reference>
<dbReference type="Proteomes" id="UP001156641">
    <property type="component" value="Unassembled WGS sequence"/>
</dbReference>
<dbReference type="InterPro" id="IPR001763">
    <property type="entry name" value="Rhodanese-like_dom"/>
</dbReference>
<dbReference type="Pfam" id="PF00581">
    <property type="entry name" value="Rhodanese"/>
    <property type="match status" value="1"/>
</dbReference>
<dbReference type="InterPro" id="IPR036873">
    <property type="entry name" value="Rhodanese-like_dom_sf"/>
</dbReference>
<sequence length="123" mass="13055">MFFNKKKSDLRDFTPAELHDALARHAVTLVDVREPGEFAAARIHGSVLFPLSSFDPQALPHDPAKPIVLHCGIGRRSQAAADLCRKAGVEIAGHLAGGLTAWLQAGLPVVTVDPASGKTVDRA</sequence>
<evidence type="ECO:0000313" key="3">
    <source>
        <dbReference type="Proteomes" id="UP001156641"/>
    </source>
</evidence>
<gene>
    <name evidence="2" type="ORF">GCM10010909_11830</name>
</gene>
<organism evidence="2 3">
    <name type="scientific">Acidocella aquatica</name>
    <dbReference type="NCBI Taxonomy" id="1922313"/>
    <lineage>
        <taxon>Bacteria</taxon>
        <taxon>Pseudomonadati</taxon>
        <taxon>Pseudomonadota</taxon>
        <taxon>Alphaproteobacteria</taxon>
        <taxon>Acetobacterales</taxon>
        <taxon>Acidocellaceae</taxon>
        <taxon>Acidocella</taxon>
    </lineage>
</organism>
<dbReference type="SMART" id="SM00450">
    <property type="entry name" value="RHOD"/>
    <property type="match status" value="1"/>
</dbReference>
<dbReference type="EMBL" id="BSOS01000025">
    <property type="protein sequence ID" value="GLR66503.1"/>
    <property type="molecule type" value="Genomic_DNA"/>
</dbReference>
<dbReference type="RefSeq" id="WP_284257199.1">
    <property type="nucleotide sequence ID" value="NZ_BSOS01000025.1"/>
</dbReference>
<dbReference type="PANTHER" id="PTHR44086">
    <property type="entry name" value="THIOSULFATE SULFURTRANSFERASE RDL2, MITOCHONDRIAL-RELATED"/>
    <property type="match status" value="1"/>
</dbReference>
<proteinExistence type="predicted"/>
<comment type="caution">
    <text evidence="2">The sequence shown here is derived from an EMBL/GenBank/DDBJ whole genome shotgun (WGS) entry which is preliminary data.</text>
</comment>